<accession>E1IFX8</accession>
<dbReference type="SUPFAM" id="SSF56300">
    <property type="entry name" value="Metallo-dependent phosphatases"/>
    <property type="match status" value="1"/>
</dbReference>
<dbReference type="eggNOG" id="COG2843">
    <property type="taxonomic scope" value="Bacteria"/>
</dbReference>
<proteinExistence type="inferred from homology"/>
<evidence type="ECO:0000256" key="1">
    <source>
        <dbReference type="ARBA" id="ARBA00005662"/>
    </source>
</evidence>
<dbReference type="SMART" id="SM00854">
    <property type="entry name" value="PGA_cap"/>
    <property type="match status" value="1"/>
</dbReference>
<dbReference type="Proteomes" id="UP000054010">
    <property type="component" value="Unassembled WGS sequence"/>
</dbReference>
<dbReference type="InterPro" id="IPR052169">
    <property type="entry name" value="CW_Biosynth-Accessory"/>
</dbReference>
<evidence type="ECO:0000313" key="5">
    <source>
        <dbReference type="Proteomes" id="UP000054010"/>
    </source>
</evidence>
<dbReference type="EMBL" id="ADVR01000096">
    <property type="protein sequence ID" value="EFO79936.1"/>
    <property type="molecule type" value="Genomic_DNA"/>
</dbReference>
<organism evidence="4 5">
    <name type="scientific">Oscillochloris trichoides DG-6</name>
    <dbReference type="NCBI Taxonomy" id="765420"/>
    <lineage>
        <taxon>Bacteria</taxon>
        <taxon>Bacillati</taxon>
        <taxon>Chloroflexota</taxon>
        <taxon>Chloroflexia</taxon>
        <taxon>Chloroflexales</taxon>
        <taxon>Chloroflexineae</taxon>
        <taxon>Oscillochloridaceae</taxon>
        <taxon>Oscillochloris</taxon>
    </lineage>
</organism>
<dbReference type="PANTHER" id="PTHR33393">
    <property type="entry name" value="POLYGLUTAMINE SYNTHESIS ACCESSORY PROTEIN RV0574C-RELATED"/>
    <property type="match status" value="1"/>
</dbReference>
<dbReference type="STRING" id="765420.OSCT_2229"/>
<evidence type="ECO:0000259" key="3">
    <source>
        <dbReference type="SMART" id="SM00854"/>
    </source>
</evidence>
<dbReference type="CDD" id="cd07381">
    <property type="entry name" value="MPP_CapA"/>
    <property type="match status" value="1"/>
</dbReference>
<comment type="similarity">
    <text evidence="1">Belongs to the CapA family.</text>
</comment>
<dbReference type="HOGENOM" id="CLU_552839_0_0_0"/>
<dbReference type="Gene3D" id="3.60.21.10">
    <property type="match status" value="1"/>
</dbReference>
<dbReference type="InterPro" id="IPR028994">
    <property type="entry name" value="Integrin_alpha_N"/>
</dbReference>
<comment type="caution">
    <text evidence="4">The sequence shown here is derived from an EMBL/GenBank/DDBJ whole genome shotgun (WGS) entry which is preliminary data.</text>
</comment>
<dbReference type="PANTHER" id="PTHR33393:SF13">
    <property type="entry name" value="PGA BIOSYNTHESIS PROTEIN CAPA"/>
    <property type="match status" value="1"/>
</dbReference>
<dbReference type="PROSITE" id="PS51257">
    <property type="entry name" value="PROKAR_LIPOPROTEIN"/>
    <property type="match status" value="1"/>
</dbReference>
<feature type="chain" id="PRO_5003147003" description="Capsule synthesis protein CapA domain-containing protein" evidence="2">
    <location>
        <begin position="18"/>
        <end position="533"/>
    </location>
</feature>
<feature type="domain" description="Capsule synthesis protein CapA" evidence="3">
    <location>
        <begin position="45"/>
        <end position="299"/>
    </location>
</feature>
<reference evidence="4 5" key="1">
    <citation type="journal article" date="2011" name="J. Bacteriol.">
        <title>Draft genome sequence of the anoxygenic filamentous phototrophic bacterium Oscillochloris trichoides subsp. DG-6.</title>
        <authorList>
            <person name="Kuznetsov B.B."/>
            <person name="Ivanovsky R.N."/>
            <person name="Keppen O.I."/>
            <person name="Sukhacheva M.V."/>
            <person name="Bumazhkin B.K."/>
            <person name="Patutina E.O."/>
            <person name="Beletsky A.V."/>
            <person name="Mardanov A.V."/>
            <person name="Baslerov R.V."/>
            <person name="Panteleeva A.N."/>
            <person name="Kolganova T.V."/>
            <person name="Ravin N.V."/>
            <person name="Skryabin K.G."/>
        </authorList>
    </citation>
    <scope>NUCLEOTIDE SEQUENCE [LARGE SCALE GENOMIC DNA]</scope>
    <source>
        <strain evidence="4 5">DG-6</strain>
    </source>
</reference>
<dbReference type="OrthoDB" id="9810906at2"/>
<protein>
    <recommendedName>
        <fullName evidence="3">Capsule synthesis protein CapA domain-containing protein</fullName>
    </recommendedName>
</protein>
<dbReference type="InterPro" id="IPR019079">
    <property type="entry name" value="Capsule_synth_CapA"/>
</dbReference>
<gene>
    <name evidence="4" type="ORF">OSCT_2229</name>
</gene>
<name>E1IFX8_9CHLR</name>
<dbReference type="InterPro" id="IPR029052">
    <property type="entry name" value="Metallo-depent_PP-like"/>
</dbReference>
<keyword evidence="2" id="KW-0732">Signal</keyword>
<dbReference type="SUPFAM" id="SSF69318">
    <property type="entry name" value="Integrin alpha N-terminal domain"/>
    <property type="match status" value="1"/>
</dbReference>
<feature type="signal peptide" evidence="2">
    <location>
        <begin position="1"/>
        <end position="17"/>
    </location>
</feature>
<evidence type="ECO:0000313" key="4">
    <source>
        <dbReference type="EMBL" id="EFO79936.1"/>
    </source>
</evidence>
<keyword evidence="5" id="KW-1185">Reference proteome</keyword>
<evidence type="ECO:0000256" key="2">
    <source>
        <dbReference type="SAM" id="SignalP"/>
    </source>
</evidence>
<dbReference type="Pfam" id="PF09587">
    <property type="entry name" value="PGA_cap"/>
    <property type="match status" value="1"/>
</dbReference>
<dbReference type="AlphaFoldDB" id="E1IFX8"/>
<sequence>MKPLTLLLSLYLLVACAASPPPAPDLTGWHEVYRRPGWESTVQLDLRAVGDLMLARHVATRIERSGMEALLAPWSNLLAGDLTLANLESPLTQEREQLRPGPYRLVGDPDHIPALAAAGIDALSLANNHALDAGPAGLADTYGLLQTSGITVLGAGASETTALTPHIQQVNGLRVALLALNDVADPADGPGGLARADDPAWRNPDTFPWGRAWLSLAALDALRNSRAQADIVIVMVHWGVEYSPEPSARQRAWAERLVAAGADLVIGAHPHVVQPIEVVTAGERVGIVAYSLGNFIFDGPPDPAQNSGMALRVLCDQQGVALVATAPLDLVAATPTSLWRWDGSHAQPDPTQLPPILPSHPTEIVADLRGNGVPLTATLSREGQIHLYDAGQIVWENESPAWRFSRMVVGDPNDDGRVEVLLLLWQPDANGQLRSQPYILGWRGGRPQIIWGGSPTPIPIQDMALGDLEGDGRSELIVLEGGKQPGDPGESVSVWRWHGWGFQREWRSPAGTWTRLGLVDVEGDGRWEIVAQP</sequence>